<dbReference type="FunFam" id="3.40.50.720:FF:000084">
    <property type="entry name" value="Short-chain dehydrogenase reductase"/>
    <property type="match status" value="1"/>
</dbReference>
<evidence type="ECO:0000256" key="5">
    <source>
        <dbReference type="ARBA" id="ARBA00048340"/>
    </source>
</evidence>
<dbReference type="GO" id="GO:0005777">
    <property type="term" value="C:peroxisome"/>
    <property type="evidence" value="ECO:0007669"/>
    <property type="project" value="TreeGrafter"/>
</dbReference>
<dbReference type="STRING" id="2880.D8LGG4"/>
<sequence length="291" mass="30621">MSSSAIQSPFHQDCLRGKVALVTGGGSGIGFQIARQLGLHGASVVIMGRREKFLSEAVDQLHADGVAASFFTGDVRSRESAEASVAFTVKTYGRMDTLVNGAAGNFLANAHELKLKGFKTVMEIDTVGVFNMSSAAFPALRESGAGAIINITMTLHYGATWFQAHASAAKAAIDSLTRSLAMEWGSYGIRVNGIAPGPIADTPGMAKLSVGLGRDDANKHIPLGRMGTTFDIGMGAVFLVSSAASYVSGDTLVVDGAEWMYKEPLLKPEAVSRMSRAVEQRSRSMGPTSKL</sequence>
<dbReference type="SUPFAM" id="SSF51735">
    <property type="entry name" value="NAD(P)-binding Rossmann-fold domains"/>
    <property type="match status" value="1"/>
</dbReference>
<dbReference type="PRINTS" id="PR00081">
    <property type="entry name" value="GDHRDH"/>
</dbReference>
<evidence type="ECO:0000313" key="8">
    <source>
        <dbReference type="Proteomes" id="UP000002630"/>
    </source>
</evidence>
<reference evidence="7 8" key="1">
    <citation type="journal article" date="2010" name="Nature">
        <title>The Ectocarpus genome and the independent evolution of multicellularity in brown algae.</title>
        <authorList>
            <person name="Cock J.M."/>
            <person name="Sterck L."/>
            <person name="Rouze P."/>
            <person name="Scornet D."/>
            <person name="Allen A.E."/>
            <person name="Amoutzias G."/>
            <person name="Anthouard V."/>
            <person name="Artiguenave F."/>
            <person name="Aury J.M."/>
            <person name="Badger J.H."/>
            <person name="Beszteri B."/>
            <person name="Billiau K."/>
            <person name="Bonnet E."/>
            <person name="Bothwell J.H."/>
            <person name="Bowler C."/>
            <person name="Boyen C."/>
            <person name="Brownlee C."/>
            <person name="Carrano C.J."/>
            <person name="Charrier B."/>
            <person name="Cho G.Y."/>
            <person name="Coelho S.M."/>
            <person name="Collen J."/>
            <person name="Corre E."/>
            <person name="Da Silva C."/>
            <person name="Delage L."/>
            <person name="Delaroque N."/>
            <person name="Dittami S.M."/>
            <person name="Doulbeau S."/>
            <person name="Elias M."/>
            <person name="Farnham G."/>
            <person name="Gachon C.M."/>
            <person name="Gschloessl B."/>
            <person name="Heesch S."/>
            <person name="Jabbari K."/>
            <person name="Jubin C."/>
            <person name="Kawai H."/>
            <person name="Kimura K."/>
            <person name="Kloareg B."/>
            <person name="Kupper F.C."/>
            <person name="Lang D."/>
            <person name="Le Bail A."/>
            <person name="Leblanc C."/>
            <person name="Lerouge P."/>
            <person name="Lohr M."/>
            <person name="Lopez P.J."/>
            <person name="Martens C."/>
            <person name="Maumus F."/>
            <person name="Michel G."/>
            <person name="Miranda-Saavedra D."/>
            <person name="Morales J."/>
            <person name="Moreau H."/>
            <person name="Motomura T."/>
            <person name="Nagasato C."/>
            <person name="Napoli C.A."/>
            <person name="Nelson D.R."/>
            <person name="Nyvall-Collen P."/>
            <person name="Peters A.F."/>
            <person name="Pommier C."/>
            <person name="Potin P."/>
            <person name="Poulain J."/>
            <person name="Quesneville H."/>
            <person name="Read B."/>
            <person name="Rensing S.A."/>
            <person name="Ritter A."/>
            <person name="Rousvoal S."/>
            <person name="Samanta M."/>
            <person name="Samson G."/>
            <person name="Schroeder D.C."/>
            <person name="Segurens B."/>
            <person name="Strittmatter M."/>
            <person name="Tonon T."/>
            <person name="Tregear J.W."/>
            <person name="Valentin K."/>
            <person name="von Dassow P."/>
            <person name="Yamagishi T."/>
            <person name="Van de Peer Y."/>
            <person name="Wincker P."/>
        </authorList>
    </citation>
    <scope>NUCLEOTIDE SEQUENCE [LARGE SCALE GENOMIC DNA]</scope>
    <source>
        <strain evidence="8">Ec32 / CCAP1310/4</strain>
    </source>
</reference>
<organism evidence="7 8">
    <name type="scientific">Ectocarpus siliculosus</name>
    <name type="common">Brown alga</name>
    <name type="synonym">Conferva siliculosa</name>
    <dbReference type="NCBI Taxonomy" id="2880"/>
    <lineage>
        <taxon>Eukaryota</taxon>
        <taxon>Sar</taxon>
        <taxon>Stramenopiles</taxon>
        <taxon>Ochrophyta</taxon>
        <taxon>PX clade</taxon>
        <taxon>Phaeophyceae</taxon>
        <taxon>Ectocarpales</taxon>
        <taxon>Ectocarpaceae</taxon>
        <taxon>Ectocarpus</taxon>
    </lineage>
</organism>
<dbReference type="PANTHER" id="PTHR43296">
    <property type="entry name" value="PEROXISOMAL 2,4-DIENOYL-COA REDUCTASE"/>
    <property type="match status" value="1"/>
</dbReference>
<dbReference type="EMBL" id="FN649760">
    <property type="protein sequence ID" value="CBN75739.1"/>
    <property type="molecule type" value="Genomic_DNA"/>
</dbReference>
<dbReference type="PANTHER" id="PTHR43296:SF2">
    <property type="entry name" value="PEROXISOMAL 2,4-DIENOYL-COA REDUCTASE [(3E)-ENOYL-COA-PRODUCING]"/>
    <property type="match status" value="1"/>
</dbReference>
<keyword evidence="1" id="KW-0521">NADP</keyword>
<dbReference type="GO" id="GO:0008670">
    <property type="term" value="F:2,4-dienoyl-CoA reductase (NADPH) activity"/>
    <property type="evidence" value="ECO:0007669"/>
    <property type="project" value="InterPro"/>
</dbReference>
<accession>D8LGG4</accession>
<dbReference type="Proteomes" id="UP000002630">
    <property type="component" value="Unassembled WGS sequence"/>
</dbReference>
<feature type="region of interest" description="Disordered" evidence="6">
    <location>
        <begin position="272"/>
        <end position="291"/>
    </location>
</feature>
<keyword evidence="2 7" id="KW-0560">Oxidoreductase</keyword>
<dbReference type="EC" id="1.3.1.124" evidence="3"/>
<evidence type="ECO:0000256" key="4">
    <source>
        <dbReference type="ARBA" id="ARBA00048009"/>
    </source>
</evidence>
<comment type="catalytic activity">
    <reaction evidence="4">
        <text>a (2E,4E)-dienoyl-CoA + NADPH + H(+) = a 4,5-saturated-(3E)-enoyl-CoA + NADP(+)</text>
        <dbReference type="Rhea" id="RHEA:45912"/>
        <dbReference type="ChEBI" id="CHEBI:15378"/>
        <dbReference type="ChEBI" id="CHEBI:57783"/>
        <dbReference type="ChEBI" id="CHEBI:58349"/>
        <dbReference type="ChEBI" id="CHEBI:85101"/>
        <dbReference type="ChEBI" id="CHEBI:85493"/>
        <dbReference type="EC" id="1.3.1.124"/>
    </reaction>
</comment>
<dbReference type="InterPro" id="IPR045017">
    <property type="entry name" value="DECR2-like"/>
</dbReference>
<dbReference type="Pfam" id="PF13561">
    <property type="entry name" value="adh_short_C2"/>
    <property type="match status" value="1"/>
</dbReference>
<evidence type="ECO:0000313" key="7">
    <source>
        <dbReference type="EMBL" id="CBN75739.1"/>
    </source>
</evidence>
<evidence type="ECO:0000256" key="1">
    <source>
        <dbReference type="ARBA" id="ARBA00022857"/>
    </source>
</evidence>
<dbReference type="AlphaFoldDB" id="D8LGG4"/>
<protein>
    <recommendedName>
        <fullName evidence="3">2,4-dienoyl-CoA reductase [(3E)-enoyl-CoA-producing]</fullName>
        <ecNumber evidence="3">1.3.1.124</ecNumber>
    </recommendedName>
</protein>
<evidence type="ECO:0000256" key="2">
    <source>
        <dbReference type="ARBA" id="ARBA00023002"/>
    </source>
</evidence>
<proteinExistence type="predicted"/>
<keyword evidence="8" id="KW-1185">Reference proteome</keyword>
<name>D8LGG4_ECTSI</name>
<dbReference type="OrthoDB" id="1393670at2759"/>
<dbReference type="GO" id="GO:0009062">
    <property type="term" value="P:fatty acid catabolic process"/>
    <property type="evidence" value="ECO:0007669"/>
    <property type="project" value="InterPro"/>
</dbReference>
<dbReference type="InParanoid" id="D8LGG4"/>
<evidence type="ECO:0000256" key="6">
    <source>
        <dbReference type="SAM" id="MobiDB-lite"/>
    </source>
</evidence>
<gene>
    <name evidence="7" type="primary">DECR</name>
    <name evidence="7" type="ORF">Esi_0167_0057</name>
</gene>
<dbReference type="Gene3D" id="3.40.50.720">
    <property type="entry name" value="NAD(P)-binding Rossmann-like Domain"/>
    <property type="match status" value="1"/>
</dbReference>
<comment type="catalytic activity">
    <reaction evidence="5">
        <text>a (2E,4Z)-dienoyl-CoA + NADPH + H(+) = a 4,5-saturated-(3E)-enoyl-CoA + NADP(+)</text>
        <dbReference type="Rhea" id="RHEA:61892"/>
        <dbReference type="ChEBI" id="CHEBI:15378"/>
        <dbReference type="ChEBI" id="CHEBI:57783"/>
        <dbReference type="ChEBI" id="CHEBI:58349"/>
        <dbReference type="ChEBI" id="CHEBI:85099"/>
        <dbReference type="ChEBI" id="CHEBI:85493"/>
        <dbReference type="EC" id="1.3.1.124"/>
    </reaction>
</comment>
<dbReference type="eggNOG" id="KOG0725">
    <property type="taxonomic scope" value="Eukaryota"/>
</dbReference>
<dbReference type="InterPro" id="IPR036291">
    <property type="entry name" value="NAD(P)-bd_dom_sf"/>
</dbReference>
<dbReference type="InterPro" id="IPR002347">
    <property type="entry name" value="SDR_fam"/>
</dbReference>
<evidence type="ECO:0000256" key="3">
    <source>
        <dbReference type="ARBA" id="ARBA00026117"/>
    </source>
</evidence>
<dbReference type="PRINTS" id="PR00080">
    <property type="entry name" value="SDRFAMILY"/>
</dbReference>